<dbReference type="Gene3D" id="1.10.10.10">
    <property type="entry name" value="Winged helix-like DNA-binding domain superfamily/Winged helix DNA-binding domain"/>
    <property type="match status" value="1"/>
</dbReference>
<dbReference type="SUPFAM" id="SSF46785">
    <property type="entry name" value="Winged helix' DNA-binding domain"/>
    <property type="match status" value="1"/>
</dbReference>
<evidence type="ECO:0000313" key="2">
    <source>
        <dbReference type="EMBL" id="HGZ60745.1"/>
    </source>
</evidence>
<dbReference type="EMBL" id="DTLS01000175">
    <property type="protein sequence ID" value="HGZ60745.1"/>
    <property type="molecule type" value="Genomic_DNA"/>
</dbReference>
<protein>
    <submittedName>
        <fullName evidence="2">Transcriptional regulator</fullName>
    </submittedName>
</protein>
<proteinExistence type="predicted"/>
<gene>
    <name evidence="2" type="ORF">ENW83_06080</name>
</gene>
<sequence>MGSLLREKIIDILRSYGGSYVPQSYIHRAVNASKSRVSEILGELEKEGLISRRSIGRSRVIYVYPGISEREPKERMRKIRIGIVFSSEYLFLPSFLKQIKAKGYEAEIIIFREGLKATKALAEGAVDAAISPLPGQLYLYPMYRTYSIVLNGLSGGFKVLSLGEPGPLYSSMISTMDFIRNAILSRKELEAEGTSYYRSPEEILKLKSRKGFVVTWHPIYIELERRGAKPVLDSSSLEIRFCCTLALSNALGKRAKLKLSKSYLRALRDFERDPGKGIEHYSSLTGIDASILKSATSDYRIVDPLDPSSIDEIVESFAPRIPEGNIYREAVDREALELLQ</sequence>
<dbReference type="InterPro" id="IPR036390">
    <property type="entry name" value="WH_DNA-bd_sf"/>
</dbReference>
<dbReference type="InterPro" id="IPR055767">
    <property type="entry name" value="DUF7343"/>
</dbReference>
<accession>A0A7J3SNE0</accession>
<evidence type="ECO:0000259" key="1">
    <source>
        <dbReference type="Pfam" id="PF24034"/>
    </source>
</evidence>
<dbReference type="AlphaFoldDB" id="A0A7J3SNE0"/>
<dbReference type="SUPFAM" id="SSF53850">
    <property type="entry name" value="Periplasmic binding protein-like II"/>
    <property type="match status" value="1"/>
</dbReference>
<comment type="caution">
    <text evidence="2">The sequence shown here is derived from an EMBL/GenBank/DDBJ whole genome shotgun (WGS) entry which is preliminary data.</text>
</comment>
<dbReference type="Pfam" id="PF24034">
    <property type="entry name" value="DUF7343"/>
    <property type="match status" value="1"/>
</dbReference>
<name>A0A7J3SNE0_9CREN</name>
<reference evidence="2" key="1">
    <citation type="journal article" date="2020" name="mSystems">
        <title>Genome- and Community-Level Interaction Insights into Carbon Utilization and Element Cycling Functions of Hydrothermarchaeota in Hydrothermal Sediment.</title>
        <authorList>
            <person name="Zhou Z."/>
            <person name="Liu Y."/>
            <person name="Xu W."/>
            <person name="Pan J."/>
            <person name="Luo Z.H."/>
            <person name="Li M."/>
        </authorList>
    </citation>
    <scope>NUCLEOTIDE SEQUENCE [LARGE SCALE GENOMIC DNA]</scope>
    <source>
        <strain evidence="2">SpSt-885</strain>
    </source>
</reference>
<organism evidence="2">
    <name type="scientific">Fervidicoccus fontis</name>
    <dbReference type="NCBI Taxonomy" id="683846"/>
    <lineage>
        <taxon>Archaea</taxon>
        <taxon>Thermoproteota</taxon>
        <taxon>Thermoprotei</taxon>
        <taxon>Fervidicoccales</taxon>
        <taxon>Fervidicoccaceae</taxon>
        <taxon>Fervidicoccus</taxon>
    </lineage>
</organism>
<dbReference type="InterPro" id="IPR036388">
    <property type="entry name" value="WH-like_DNA-bd_sf"/>
</dbReference>
<feature type="domain" description="DUF7343" evidence="1">
    <location>
        <begin position="6"/>
        <end position="62"/>
    </location>
</feature>